<evidence type="ECO:0000313" key="1">
    <source>
        <dbReference type="EMBL" id="EFV13530.1"/>
    </source>
</evidence>
<accession>E5XQ40</accession>
<sequence>MANMANPDGVRRSGQDFHGFSEQAHAIAERLKDLQMAKAMGAAFAEEAEAMQRGLDKVHVPFQHHGEYNAALGAALGGAVDAYQGADEANRRSIDSTQVS</sequence>
<dbReference type="OrthoDB" id="9873137at2"/>
<dbReference type="EMBL" id="ACZI02000001">
    <property type="protein sequence ID" value="EFV13530.1"/>
    <property type="molecule type" value="Genomic_DNA"/>
</dbReference>
<dbReference type="AlphaFoldDB" id="E5XQ40"/>
<dbReference type="Proteomes" id="UP000004816">
    <property type="component" value="Unassembled WGS sequence"/>
</dbReference>
<gene>
    <name evidence="1" type="ORF">HMPREF9336_01612</name>
</gene>
<comment type="caution">
    <text evidence="1">The sequence shown here is derived from an EMBL/GenBank/DDBJ whole genome shotgun (WGS) entry which is preliminary data.</text>
</comment>
<dbReference type="HOGENOM" id="CLU_2332058_0_0_11"/>
<protein>
    <submittedName>
        <fullName evidence="1">Uncharacterized protein</fullName>
    </submittedName>
</protein>
<name>E5XQ40_SEGRC</name>
<proteinExistence type="predicted"/>
<reference evidence="1 2" key="1">
    <citation type="journal article" date="2011" name="Stand. Genomic Sci.">
        <title>High quality draft genome sequence of Segniliparus rugosus CDC 945(T)= (ATCC BAA-974(T)).</title>
        <authorList>
            <person name="Earl A.M."/>
            <person name="Desjardins C.A."/>
            <person name="Fitzgerald M.G."/>
            <person name="Arachchi H.M."/>
            <person name="Zeng Q."/>
            <person name="Mehta T."/>
            <person name="Griggs A."/>
            <person name="Birren B.W."/>
            <person name="Toney N.C."/>
            <person name="Carr J."/>
            <person name="Posey J."/>
            <person name="Butler W.R."/>
        </authorList>
    </citation>
    <scope>NUCLEOTIDE SEQUENCE [LARGE SCALE GENOMIC DNA]</scope>
    <source>
        <strain evidence="2">ATCC BAA-974 / DSM 45345 / CCUG 50838 / CIP 108380 / JCM 13579 / CDC 945</strain>
    </source>
</reference>
<dbReference type="STRING" id="679197.HMPREF9336_01612"/>
<keyword evidence="2" id="KW-1185">Reference proteome</keyword>
<organism evidence="1 2">
    <name type="scientific">Segniliparus rugosus (strain ATCC BAA-974 / DSM 45345 / CCUG 50838 / CIP 108380 / JCM 13579 / CDC 945)</name>
    <dbReference type="NCBI Taxonomy" id="679197"/>
    <lineage>
        <taxon>Bacteria</taxon>
        <taxon>Bacillati</taxon>
        <taxon>Actinomycetota</taxon>
        <taxon>Actinomycetes</taxon>
        <taxon>Mycobacteriales</taxon>
        <taxon>Segniliparaceae</taxon>
        <taxon>Segniliparus</taxon>
    </lineage>
</organism>
<evidence type="ECO:0000313" key="2">
    <source>
        <dbReference type="Proteomes" id="UP000004816"/>
    </source>
</evidence>